<dbReference type="GO" id="GO:0016779">
    <property type="term" value="F:nucleotidyltransferase activity"/>
    <property type="evidence" value="ECO:0007669"/>
    <property type="project" value="UniProtKB-ARBA"/>
</dbReference>
<dbReference type="Pfam" id="PF12804">
    <property type="entry name" value="NTP_transf_3"/>
    <property type="match status" value="1"/>
</dbReference>
<protein>
    <recommendedName>
        <fullName evidence="2">MobA-like NTP transferase domain-containing protein</fullName>
    </recommendedName>
</protein>
<reference evidence="3 4" key="1">
    <citation type="journal article" date="2013" name="Genome Announc.">
        <title>Draft Genome Sequence of the Moderately Halophilic Bacterium Marinobacter lipolyticus Strain SM19.</title>
        <authorList>
            <person name="Papke R.T."/>
            <person name="de la Haba R.R."/>
            <person name="Infante-Dominguez C."/>
            <person name="Perez D."/>
            <person name="Sanchez-Porro C."/>
            <person name="Lapierre P."/>
            <person name="Ventosa A."/>
        </authorList>
    </citation>
    <scope>NUCLEOTIDE SEQUENCE [LARGE SCALE GENOMIC DNA]</scope>
    <source>
        <strain evidence="3 4">SM19</strain>
    </source>
</reference>
<feature type="domain" description="MobA-like NTP transferase" evidence="2">
    <location>
        <begin position="1"/>
        <end position="147"/>
    </location>
</feature>
<dbReference type="CDD" id="cd04182">
    <property type="entry name" value="GT_2_like_f"/>
    <property type="match status" value="1"/>
</dbReference>
<evidence type="ECO:0000313" key="4">
    <source>
        <dbReference type="Proteomes" id="UP000016540"/>
    </source>
</evidence>
<sequence>MGRPKALLETGQGTLLDRAILQARQLSASVTVATGAWYPLVRFRGRVQPSRWLPVDDWMEGMSASLRAGLLSLGPEAKGVFVLLADQPLLDPNALVAMGAAARCVPDQAVAADYGNRPGVPAYLPRRLWPQVMALEGDRGAAAVLQWAGATRVDITGVFDDVDTAGDWRAVRERLSQTGPTARQFRQ</sequence>
<keyword evidence="1" id="KW-0460">Magnesium</keyword>
<evidence type="ECO:0000256" key="1">
    <source>
        <dbReference type="ARBA" id="ARBA00022842"/>
    </source>
</evidence>
<dbReference type="InterPro" id="IPR029044">
    <property type="entry name" value="Nucleotide-diphossugar_trans"/>
</dbReference>
<dbReference type="HOGENOM" id="CLU_061980_2_0_6"/>
<comment type="caution">
    <text evidence="3">The sequence shown here is derived from an EMBL/GenBank/DDBJ whole genome shotgun (WGS) entry which is preliminary data.</text>
</comment>
<dbReference type="OrthoDB" id="285216at2"/>
<dbReference type="PANTHER" id="PTHR43777:SF1">
    <property type="entry name" value="MOLYBDENUM COFACTOR CYTIDYLYLTRANSFERASE"/>
    <property type="match status" value="1"/>
</dbReference>
<dbReference type="Proteomes" id="UP000016540">
    <property type="component" value="Unassembled WGS sequence"/>
</dbReference>
<proteinExistence type="predicted"/>
<dbReference type="Gene3D" id="3.90.550.10">
    <property type="entry name" value="Spore Coat Polysaccharide Biosynthesis Protein SpsA, Chain A"/>
    <property type="match status" value="1"/>
</dbReference>
<gene>
    <name evidence="3" type="ORF">MARLIPOL_00358</name>
</gene>
<dbReference type="PATRIC" id="fig|1318628.3.peg.71"/>
<evidence type="ECO:0000313" key="3">
    <source>
        <dbReference type="EMBL" id="EON93957.1"/>
    </source>
</evidence>
<dbReference type="SUPFAM" id="SSF53448">
    <property type="entry name" value="Nucleotide-diphospho-sugar transferases"/>
    <property type="match status" value="1"/>
</dbReference>
<dbReference type="eggNOG" id="COG2068">
    <property type="taxonomic scope" value="Bacteria"/>
</dbReference>
<dbReference type="PANTHER" id="PTHR43777">
    <property type="entry name" value="MOLYBDENUM COFACTOR CYTIDYLYLTRANSFERASE"/>
    <property type="match status" value="1"/>
</dbReference>
<organism evidence="3 4">
    <name type="scientific">Marinobacter lipolyticus SM19</name>
    <dbReference type="NCBI Taxonomy" id="1318628"/>
    <lineage>
        <taxon>Bacteria</taxon>
        <taxon>Pseudomonadati</taxon>
        <taxon>Pseudomonadota</taxon>
        <taxon>Gammaproteobacteria</taxon>
        <taxon>Pseudomonadales</taxon>
        <taxon>Marinobacteraceae</taxon>
        <taxon>Marinobacter</taxon>
    </lineage>
</organism>
<dbReference type="InterPro" id="IPR025877">
    <property type="entry name" value="MobA-like_NTP_Trfase"/>
</dbReference>
<name>R8B5T9_9GAMM</name>
<dbReference type="EMBL" id="ASAD01000002">
    <property type="protein sequence ID" value="EON93957.1"/>
    <property type="molecule type" value="Genomic_DNA"/>
</dbReference>
<dbReference type="STRING" id="1318628.MARLIPOL_00358"/>
<dbReference type="AlphaFoldDB" id="R8B5T9"/>
<keyword evidence="4" id="KW-1185">Reference proteome</keyword>
<accession>R8B5T9</accession>
<evidence type="ECO:0000259" key="2">
    <source>
        <dbReference type="Pfam" id="PF12804"/>
    </source>
</evidence>